<reference evidence="2 3" key="1">
    <citation type="submission" date="2022-12" db="EMBL/GenBank/DDBJ databases">
        <title>Dasania phycosphaerae sp. nov., isolated from particulate material of the south coast of Korea.</title>
        <authorList>
            <person name="Jiang Y."/>
        </authorList>
    </citation>
    <scope>NUCLEOTIDE SEQUENCE [LARGE SCALE GENOMIC DNA]</scope>
    <source>
        <strain evidence="2 3">GY-19</strain>
    </source>
</reference>
<dbReference type="GO" id="GO:0005737">
    <property type="term" value="C:cytoplasm"/>
    <property type="evidence" value="ECO:0007669"/>
    <property type="project" value="UniProtKB-SubCell"/>
</dbReference>
<dbReference type="Gene3D" id="3.40.50.150">
    <property type="entry name" value="Vaccinia Virus protein VP39"/>
    <property type="match status" value="1"/>
</dbReference>
<evidence type="ECO:0000313" key="2">
    <source>
        <dbReference type="EMBL" id="MCZ0866622.1"/>
    </source>
</evidence>
<dbReference type="GO" id="GO:0008990">
    <property type="term" value="F:rRNA (guanine-N2-)-methyltransferase activity"/>
    <property type="evidence" value="ECO:0007669"/>
    <property type="project" value="UniProtKB-UniRule"/>
</dbReference>
<keyword evidence="1" id="KW-0949">S-adenosyl-L-methionine</keyword>
<comment type="subcellular location">
    <subcellularLocation>
        <location evidence="1">Cytoplasm</location>
    </subcellularLocation>
</comment>
<feature type="binding site" evidence="1">
    <location>
        <position position="180"/>
    </location>
    <ligand>
        <name>S-adenosyl-L-methionine</name>
        <dbReference type="ChEBI" id="CHEBI:59789"/>
    </ligand>
</feature>
<keyword evidence="1" id="KW-0698">rRNA processing</keyword>
<dbReference type="PANTHER" id="PTHR36112">
    <property type="entry name" value="RIBOSOMAL RNA SMALL SUBUNIT METHYLTRANSFERASE J"/>
    <property type="match status" value="1"/>
</dbReference>
<keyword evidence="1 2" id="KW-0808">Transferase</keyword>
<protein>
    <recommendedName>
        <fullName evidence="1">Ribosomal RNA small subunit methyltransferase J</fullName>
        <ecNumber evidence="1">2.1.1.242</ecNumber>
    </recommendedName>
    <alternativeName>
        <fullName evidence="1">16S rRNA m2G1516 methyltransferase</fullName>
    </alternativeName>
    <alternativeName>
        <fullName evidence="1">rRNA (guanine-N(2)-)-methyltransferase</fullName>
    </alternativeName>
</protein>
<dbReference type="Proteomes" id="UP001069090">
    <property type="component" value="Unassembled WGS sequence"/>
</dbReference>
<dbReference type="HAMAP" id="MF_01523">
    <property type="entry name" value="16SrRNA_methyltr_J"/>
    <property type="match status" value="1"/>
</dbReference>
<organism evidence="2 3">
    <name type="scientific">Dasania phycosphaerae</name>
    <dbReference type="NCBI Taxonomy" id="2950436"/>
    <lineage>
        <taxon>Bacteria</taxon>
        <taxon>Pseudomonadati</taxon>
        <taxon>Pseudomonadota</taxon>
        <taxon>Gammaproteobacteria</taxon>
        <taxon>Cellvibrionales</taxon>
        <taxon>Spongiibacteraceae</taxon>
        <taxon>Dasania</taxon>
    </lineage>
</organism>
<keyword evidence="3" id="KW-1185">Reference proteome</keyword>
<comment type="catalytic activity">
    <reaction evidence="1">
        <text>guanosine(1516) in 16S rRNA + S-adenosyl-L-methionine = N(2)-methylguanosine(1516) in 16S rRNA + S-adenosyl-L-homocysteine + H(+)</text>
        <dbReference type="Rhea" id="RHEA:43220"/>
        <dbReference type="Rhea" id="RHEA-COMP:10412"/>
        <dbReference type="Rhea" id="RHEA-COMP:10413"/>
        <dbReference type="ChEBI" id="CHEBI:15378"/>
        <dbReference type="ChEBI" id="CHEBI:57856"/>
        <dbReference type="ChEBI" id="CHEBI:59789"/>
        <dbReference type="ChEBI" id="CHEBI:74269"/>
        <dbReference type="ChEBI" id="CHEBI:74481"/>
        <dbReference type="EC" id="2.1.1.242"/>
    </reaction>
</comment>
<dbReference type="EC" id="2.1.1.242" evidence="1"/>
<dbReference type="Pfam" id="PF04445">
    <property type="entry name" value="SAM_MT"/>
    <property type="match status" value="1"/>
</dbReference>
<keyword evidence="1" id="KW-0963">Cytoplasm</keyword>
<dbReference type="InterPro" id="IPR007536">
    <property type="entry name" value="16SrRNA_methylTrfase_J"/>
</dbReference>
<gene>
    <name evidence="1" type="primary">rsmJ</name>
    <name evidence="2" type="ORF">O0V09_15530</name>
</gene>
<proteinExistence type="inferred from homology"/>
<evidence type="ECO:0000313" key="3">
    <source>
        <dbReference type="Proteomes" id="UP001069090"/>
    </source>
</evidence>
<dbReference type="PANTHER" id="PTHR36112:SF1">
    <property type="entry name" value="RIBOSOMAL RNA SMALL SUBUNIT METHYLTRANSFERASE J"/>
    <property type="match status" value="1"/>
</dbReference>
<comment type="similarity">
    <text evidence="1">Belongs to the methyltransferase superfamily. RsmJ family.</text>
</comment>
<feature type="binding site" evidence="1">
    <location>
        <begin position="123"/>
        <end position="124"/>
    </location>
    <ligand>
        <name>S-adenosyl-L-methionine</name>
        <dbReference type="ChEBI" id="CHEBI:59789"/>
    </ligand>
</feature>
<dbReference type="RefSeq" id="WP_258332650.1">
    <property type="nucleotide sequence ID" value="NZ_JAPTGG010000014.1"/>
</dbReference>
<evidence type="ECO:0000256" key="1">
    <source>
        <dbReference type="HAMAP-Rule" id="MF_01523"/>
    </source>
</evidence>
<dbReference type="InterPro" id="IPR029063">
    <property type="entry name" value="SAM-dependent_MTases_sf"/>
</dbReference>
<dbReference type="AlphaFoldDB" id="A0A9J6RPH7"/>
<dbReference type="EMBL" id="JAPTGG010000014">
    <property type="protein sequence ID" value="MCZ0866622.1"/>
    <property type="molecule type" value="Genomic_DNA"/>
</dbReference>
<accession>A0A9J6RPH7</accession>
<dbReference type="SUPFAM" id="SSF53335">
    <property type="entry name" value="S-adenosyl-L-methionine-dependent methyltransferases"/>
    <property type="match status" value="1"/>
</dbReference>
<name>A0A9J6RPH7_9GAMM</name>
<feature type="binding site" evidence="1">
    <location>
        <begin position="107"/>
        <end position="108"/>
    </location>
    <ligand>
        <name>S-adenosyl-L-methionine</name>
        <dbReference type="ChEBI" id="CHEBI:59789"/>
    </ligand>
</feature>
<comment type="caution">
    <text evidence="2">The sequence shown here is derived from an EMBL/GenBank/DDBJ whole genome shotgun (WGS) entry which is preliminary data.</text>
</comment>
<keyword evidence="1 2" id="KW-0489">Methyltransferase</keyword>
<comment type="function">
    <text evidence="1">Specifically methylates the guanosine in position 1516 of 16S rRNA.</text>
</comment>
<comment type="caution">
    <text evidence="1">Lacks conserved residue(s) required for the propagation of feature annotation.</text>
</comment>
<sequence length="261" mass="28441">MPCSKLVVLLDDHHQPQLHTLAQQLQLPLLNADDLACSQAEYGLGFFQQALGVKELASKAGPVCVDFVTGTAAHRRNMGGGELIVKAMGGSKQQRPSVLDVTAGLGRDSFVLASWGFSVQMLERSPVVASLLADGLLRASQCEDREVQEIASRMRLWQGEAQEYLAQIGDSIAPDIIYLDPMFPPSKKSALVKKDMRAFHAIVGKEQDASELLAAARAKARHRVVVKRPKKSAFLAEQKPSFSLAGKAVRFDVYSLRAFAK</sequence>